<dbReference type="Proteomes" id="UP000295783">
    <property type="component" value="Unassembled WGS sequence"/>
</dbReference>
<sequence>MKRRRKLLVAALVLLVLLAGGYVAYWRYMAGVLEQGIADWAENERATGRDVVFDDAAIAGFPFAFRRDFANVLLRQPVADGIWSVSTATVTATMRPWQWRVIEFQATAPVTATLSVPGKPPETVSLAEAKGQVMLLADGRLERIAIQAGGVSLVSDAQIYTAQRANLAATFPPLMARAHTDPLLGVEMDLAGITLPEGMRALTAEPIASLGLAATILGPVPLDLPPRQAIARWAENGGTLELTRFAFVQAPLDLAGEGTLALDRNLQVLGALTIRAAGLPETIDLLAAEGLISGPAVATGRMMAENLAKPDDKGRRVASAALSLQQGFIWLGPIRLAPLPVFTWQ</sequence>
<evidence type="ECO:0000313" key="1">
    <source>
        <dbReference type="EMBL" id="TDQ84165.1"/>
    </source>
</evidence>
<dbReference type="AlphaFoldDB" id="A0A4R6WRE6"/>
<comment type="caution">
    <text evidence="1">The sequence shown here is derived from an EMBL/GenBank/DDBJ whole genome shotgun (WGS) entry which is preliminary data.</text>
</comment>
<dbReference type="Pfam" id="PF09898">
    <property type="entry name" value="DUF2125"/>
    <property type="match status" value="1"/>
</dbReference>
<gene>
    <name evidence="1" type="ORF">A8950_0713</name>
</gene>
<name>A0A4R6WRE6_9PROT</name>
<organism evidence="1 2">
    <name type="scientific">Dongia mobilis</name>
    <dbReference type="NCBI Taxonomy" id="578943"/>
    <lineage>
        <taxon>Bacteria</taxon>
        <taxon>Pseudomonadati</taxon>
        <taxon>Pseudomonadota</taxon>
        <taxon>Alphaproteobacteria</taxon>
        <taxon>Rhodospirillales</taxon>
        <taxon>Dongiaceae</taxon>
        <taxon>Dongia</taxon>
    </lineage>
</organism>
<dbReference type="EMBL" id="SNYW01000006">
    <property type="protein sequence ID" value="TDQ84165.1"/>
    <property type="molecule type" value="Genomic_DNA"/>
</dbReference>
<evidence type="ECO:0008006" key="3">
    <source>
        <dbReference type="Google" id="ProtNLM"/>
    </source>
</evidence>
<reference evidence="1 2" key="1">
    <citation type="submission" date="2019-03" db="EMBL/GenBank/DDBJ databases">
        <title>Genomic Encyclopedia of Type Strains, Phase III (KMG-III): the genomes of soil and plant-associated and newly described type strains.</title>
        <authorList>
            <person name="Whitman W."/>
        </authorList>
    </citation>
    <scope>NUCLEOTIDE SEQUENCE [LARGE SCALE GENOMIC DNA]</scope>
    <source>
        <strain evidence="1 2">CGMCC 1.7660</strain>
    </source>
</reference>
<evidence type="ECO:0000313" key="2">
    <source>
        <dbReference type="Proteomes" id="UP000295783"/>
    </source>
</evidence>
<proteinExistence type="predicted"/>
<dbReference type="RefSeq" id="WP_133612212.1">
    <property type="nucleotide sequence ID" value="NZ_SNYW01000006.1"/>
</dbReference>
<keyword evidence="2" id="KW-1185">Reference proteome</keyword>
<accession>A0A4R6WRE6</accession>
<dbReference type="OrthoDB" id="8478166at2"/>
<dbReference type="InterPro" id="IPR018666">
    <property type="entry name" value="DUF2125"/>
</dbReference>
<protein>
    <recommendedName>
        <fullName evidence="3">DUF2125 domain-containing protein</fullName>
    </recommendedName>
</protein>